<keyword evidence="3" id="KW-0963">Cytoplasm</keyword>
<dbReference type="GO" id="GO:0009295">
    <property type="term" value="C:nucleoid"/>
    <property type="evidence" value="ECO:0007669"/>
    <property type="project" value="UniProtKB-SubCell"/>
</dbReference>
<dbReference type="Proteomes" id="UP000652567">
    <property type="component" value="Unassembled WGS sequence"/>
</dbReference>
<comment type="caution">
    <text evidence="4">The sequence shown here is derived from an EMBL/GenBank/DDBJ whole genome shotgun (WGS) entry which is preliminary data.</text>
</comment>
<gene>
    <name evidence="4" type="ORF">C4F51_07665</name>
</gene>
<comment type="similarity">
    <text evidence="2">Belongs to the YejK family.</text>
</comment>
<dbReference type="EMBL" id="PRDL01000001">
    <property type="protein sequence ID" value="MBE8717069.1"/>
    <property type="molecule type" value="Genomic_DNA"/>
</dbReference>
<evidence type="ECO:0008006" key="6">
    <source>
        <dbReference type="Google" id="ProtNLM"/>
    </source>
</evidence>
<dbReference type="Pfam" id="PF04245">
    <property type="entry name" value="NA37"/>
    <property type="match status" value="1"/>
</dbReference>
<dbReference type="InterPro" id="IPR007358">
    <property type="entry name" value="Nucleoid_associated_NdpA"/>
</dbReference>
<evidence type="ECO:0000256" key="1">
    <source>
        <dbReference type="ARBA" id="ARBA00004453"/>
    </source>
</evidence>
<name>A0A928V5Q7_9GAMM</name>
<evidence type="ECO:0000256" key="2">
    <source>
        <dbReference type="ARBA" id="ARBA00009035"/>
    </source>
</evidence>
<sequence length="192" mass="22395">MRYAVKINITEFTKPTPEDPYISFIRGTAQRISEYFLNFIGCKDYIPPAQSTNEMIEAVRDYMSSINYDTETRRNIESQILGYCVSQRKSNKPVYLSAISELVDPTNSEALIIHINDNNIMCSDVFEADPTTLRKLKRYEYRSKKWSLSFDHDLYEGKTITYDKDAKTITIRNVPEDFERTLDLKKNETTNP</sequence>
<organism evidence="4 5">
    <name type="scientific">Cellvibrio polysaccharolyticus</name>
    <dbReference type="NCBI Taxonomy" id="2082724"/>
    <lineage>
        <taxon>Bacteria</taxon>
        <taxon>Pseudomonadati</taxon>
        <taxon>Pseudomonadota</taxon>
        <taxon>Gammaproteobacteria</taxon>
        <taxon>Cellvibrionales</taxon>
        <taxon>Cellvibrionaceae</taxon>
        <taxon>Cellvibrio</taxon>
    </lineage>
</organism>
<dbReference type="AlphaFoldDB" id="A0A928V5Q7"/>
<proteinExistence type="inferred from homology"/>
<comment type="subcellular location">
    <subcellularLocation>
        <location evidence="1">Cytoplasm</location>
        <location evidence="1">Nucleoid</location>
    </subcellularLocation>
</comment>
<dbReference type="RefSeq" id="WP_235992297.1">
    <property type="nucleotide sequence ID" value="NZ_PRDL01000001.1"/>
</dbReference>
<keyword evidence="5" id="KW-1185">Reference proteome</keyword>
<evidence type="ECO:0000313" key="4">
    <source>
        <dbReference type="EMBL" id="MBE8717069.1"/>
    </source>
</evidence>
<dbReference type="PANTHER" id="PTHR38772">
    <property type="match status" value="1"/>
</dbReference>
<reference evidence="4" key="1">
    <citation type="submission" date="2018-07" db="EMBL/GenBank/DDBJ databases">
        <title>Genome assembly of strain Ka43.</title>
        <authorList>
            <person name="Kukolya J."/>
            <person name="Nagy I."/>
            <person name="Horvath B."/>
            <person name="Toth A."/>
        </authorList>
    </citation>
    <scope>NUCLEOTIDE SEQUENCE</scope>
    <source>
        <strain evidence="4">KB43</strain>
    </source>
</reference>
<accession>A0A928V5Q7</accession>
<evidence type="ECO:0000256" key="3">
    <source>
        <dbReference type="ARBA" id="ARBA00022490"/>
    </source>
</evidence>
<dbReference type="PANTHER" id="PTHR38772:SF1">
    <property type="entry name" value="NUCLEOID-ASSOCIATED PROTEIN YEJK"/>
    <property type="match status" value="1"/>
</dbReference>
<protein>
    <recommendedName>
        <fullName evidence="6">Nucleoid-associated protein</fullName>
    </recommendedName>
</protein>
<evidence type="ECO:0000313" key="5">
    <source>
        <dbReference type="Proteomes" id="UP000652567"/>
    </source>
</evidence>